<keyword evidence="18" id="KW-0131">Cell cycle</keyword>
<evidence type="ECO:0000256" key="12">
    <source>
        <dbReference type="ARBA" id="ARBA00023049"/>
    </source>
</evidence>
<evidence type="ECO:0000256" key="14">
    <source>
        <dbReference type="ARBA" id="ARBA00061570"/>
    </source>
</evidence>
<evidence type="ECO:0000259" key="17">
    <source>
        <dbReference type="SMART" id="SM00382"/>
    </source>
</evidence>
<dbReference type="HAMAP" id="MF_01458">
    <property type="entry name" value="FtsH"/>
    <property type="match status" value="1"/>
</dbReference>
<dbReference type="GO" id="GO:0005524">
    <property type="term" value="F:ATP binding"/>
    <property type="evidence" value="ECO:0007669"/>
    <property type="project" value="UniProtKB-UniRule"/>
</dbReference>
<keyword evidence="13 15" id="KW-0472">Membrane</keyword>
<dbReference type="Pfam" id="PF06480">
    <property type="entry name" value="FtsH_ext"/>
    <property type="match status" value="1"/>
</dbReference>
<dbReference type="RefSeq" id="WP_011194261.1">
    <property type="nucleotide sequence ID" value="NZ_JACSIR010000046.1"/>
</dbReference>
<dbReference type="GO" id="GO:0030163">
    <property type="term" value="P:protein catabolic process"/>
    <property type="evidence" value="ECO:0007669"/>
    <property type="project" value="UniProtKB-UniRule"/>
</dbReference>
<dbReference type="EC" id="3.4.24.-" evidence="15"/>
<gene>
    <name evidence="15" type="primary">ftsH</name>
    <name evidence="18" type="ORF">CWE10_08635</name>
</gene>
<evidence type="ECO:0000256" key="15">
    <source>
        <dbReference type="HAMAP-Rule" id="MF_01458"/>
    </source>
</evidence>
<dbReference type="Pfam" id="PF01434">
    <property type="entry name" value="Peptidase_M41"/>
    <property type="match status" value="1"/>
</dbReference>
<comment type="subcellular location">
    <subcellularLocation>
        <location evidence="15">Cell membrane</location>
        <topology evidence="15">Multi-pass membrane protein</topology>
        <orientation evidence="15">Cytoplasmic side</orientation>
    </subcellularLocation>
    <subcellularLocation>
        <location evidence="1">Membrane</location>
    </subcellularLocation>
</comment>
<dbReference type="Gene3D" id="3.30.720.210">
    <property type="match status" value="1"/>
</dbReference>
<evidence type="ECO:0000256" key="3">
    <source>
        <dbReference type="ARBA" id="ARBA00022475"/>
    </source>
</evidence>
<dbReference type="FunFam" id="3.40.50.300:FF:000001">
    <property type="entry name" value="ATP-dependent zinc metalloprotease FtsH"/>
    <property type="match status" value="1"/>
</dbReference>
<dbReference type="CDD" id="cd19501">
    <property type="entry name" value="RecA-like_FtsH"/>
    <property type="match status" value="1"/>
</dbReference>
<dbReference type="Proteomes" id="UP000732377">
    <property type="component" value="Unassembled WGS sequence"/>
</dbReference>
<comment type="caution">
    <text evidence="18">The sequence shown here is derived from an EMBL/GenBank/DDBJ whole genome shotgun (WGS) entry which is preliminary data.</text>
</comment>
<dbReference type="InterPro" id="IPR003593">
    <property type="entry name" value="AAA+_ATPase"/>
</dbReference>
<keyword evidence="6 15" id="KW-0479">Metal-binding</keyword>
<keyword evidence="7 15" id="KW-0547">Nucleotide-binding</keyword>
<evidence type="ECO:0000256" key="8">
    <source>
        <dbReference type="ARBA" id="ARBA00022801"/>
    </source>
</evidence>
<dbReference type="SMART" id="SM00382">
    <property type="entry name" value="AAA"/>
    <property type="match status" value="1"/>
</dbReference>
<feature type="transmembrane region" description="Helical" evidence="15">
    <location>
        <begin position="103"/>
        <end position="124"/>
    </location>
</feature>
<feature type="transmembrane region" description="Helical" evidence="15">
    <location>
        <begin position="12"/>
        <end position="31"/>
    </location>
</feature>
<evidence type="ECO:0000256" key="10">
    <source>
        <dbReference type="ARBA" id="ARBA00022840"/>
    </source>
</evidence>
<name>A0A953LIP0_SYMTR</name>
<accession>A0A953LIP0</accession>
<comment type="similarity">
    <text evidence="2 15">In the C-terminal section; belongs to the peptidase M41 family.</text>
</comment>
<keyword evidence="3 15" id="KW-1003">Cell membrane</keyword>
<comment type="cofactor">
    <cofactor evidence="15">
        <name>Zn(2+)</name>
        <dbReference type="ChEBI" id="CHEBI:29105"/>
    </cofactor>
    <text evidence="15">Binds 1 zinc ion per subunit.</text>
</comment>
<organism evidence="18 19">
    <name type="scientific">Symbiobacterium thermophilum</name>
    <dbReference type="NCBI Taxonomy" id="2734"/>
    <lineage>
        <taxon>Bacteria</taxon>
        <taxon>Bacillati</taxon>
        <taxon>Bacillota</taxon>
        <taxon>Clostridia</taxon>
        <taxon>Eubacteriales</taxon>
        <taxon>Symbiobacteriaceae</taxon>
        <taxon>Symbiobacterium</taxon>
    </lineage>
</organism>
<dbReference type="PANTHER" id="PTHR23076">
    <property type="entry name" value="METALLOPROTEASE M41 FTSH"/>
    <property type="match status" value="1"/>
</dbReference>
<feature type="binding site" evidence="15">
    <location>
        <position position="492"/>
    </location>
    <ligand>
        <name>Zn(2+)</name>
        <dbReference type="ChEBI" id="CHEBI:29105"/>
        <note>catalytic</note>
    </ligand>
</feature>
<keyword evidence="12 15" id="KW-0482">Metalloprotease</keyword>
<dbReference type="InterPro" id="IPR003959">
    <property type="entry name" value="ATPase_AAA_core"/>
</dbReference>
<feature type="binding site" evidence="15">
    <location>
        <position position="420"/>
    </location>
    <ligand>
        <name>Zn(2+)</name>
        <dbReference type="ChEBI" id="CHEBI:29105"/>
        <note>catalytic</note>
    </ligand>
</feature>
<dbReference type="NCBIfam" id="TIGR01241">
    <property type="entry name" value="FtsH_fam"/>
    <property type="match status" value="1"/>
</dbReference>
<evidence type="ECO:0000313" key="18">
    <source>
        <dbReference type="EMBL" id="MBY6276274.1"/>
    </source>
</evidence>
<evidence type="ECO:0000256" key="11">
    <source>
        <dbReference type="ARBA" id="ARBA00022989"/>
    </source>
</evidence>
<dbReference type="SUPFAM" id="SSF140990">
    <property type="entry name" value="FtsH protease domain-like"/>
    <property type="match status" value="1"/>
</dbReference>
<dbReference type="Gene3D" id="1.10.8.60">
    <property type="match status" value="1"/>
</dbReference>
<dbReference type="InterPro" id="IPR011546">
    <property type="entry name" value="Pept_M41_FtsH_extracell"/>
</dbReference>
<dbReference type="GO" id="GO:0016887">
    <property type="term" value="F:ATP hydrolysis activity"/>
    <property type="evidence" value="ECO:0007669"/>
    <property type="project" value="UniProtKB-UniRule"/>
</dbReference>
<dbReference type="InterPro" id="IPR027417">
    <property type="entry name" value="P-loop_NTPase"/>
</dbReference>
<protein>
    <recommendedName>
        <fullName evidence="15">ATP-dependent zinc metalloprotease FtsH</fullName>
        <ecNumber evidence="15">3.4.24.-</ecNumber>
    </recommendedName>
</protein>
<dbReference type="SMR" id="A0A953LIP0"/>
<evidence type="ECO:0000256" key="16">
    <source>
        <dbReference type="RuleBase" id="RU003651"/>
    </source>
</evidence>
<keyword evidence="8 15" id="KW-0378">Hydrolase</keyword>
<evidence type="ECO:0000256" key="2">
    <source>
        <dbReference type="ARBA" id="ARBA00010044"/>
    </source>
</evidence>
<comment type="similarity">
    <text evidence="14 15">In the central section; belongs to the AAA ATPase family.</text>
</comment>
<keyword evidence="5 15" id="KW-0812">Transmembrane</keyword>
<sequence>MSSDRTREVTKRILMVLFGLWLLQFFFLPPLTTRPTELSYSAFLDALEDRRVQEAVVRDRVLQGKMVGGESFTVTLPPDAAGLAERLEEAGVEQRYEVTRTPWWVTLLPTVLWLAVMVGLFAWAQKRQAGAFGLARSTVKPLAPGESPVTFADVAGMDEVKGELEEIVDYLKNPDKYRAIGARIPKGVLLYGPPGTGKTLLARAVAGEAGVPFFALSGSSFVELFVGMGASRVRELFAQARKNAPCIVFIDEIDAVGRQRGSAAVVGGHDEREQTLNQLLTEMDGFGAYEGVIVMAATNRPDVLDKALLRPGRFDRQIPVGPPDAAGREEILRVHAKGKQLDPSLDLAAVARRTPGFTGADLANLLNEAAILAVRRGRSHITMSEIDEAIDRVVAGGPARKGRMIRPEEKRRVAVHEAGHALVATLTPGADPVQKVTIIPRGRAGGFTLTTPEEDQMLYTRSELEARLKMLLGGLAAEEVLLGERSTGAQDDLRRATQVAREMISRYGMGQSVGLMAVPDTDWPGVQNLSQESAAAIEREVQALLDRLYREVRSLIETNRDRLVALVVELSDRETLDGDDVRRILSA</sequence>
<dbReference type="Gene3D" id="1.20.58.760">
    <property type="entry name" value="Peptidase M41"/>
    <property type="match status" value="1"/>
</dbReference>
<dbReference type="GO" id="GO:0005886">
    <property type="term" value="C:plasma membrane"/>
    <property type="evidence" value="ECO:0007669"/>
    <property type="project" value="UniProtKB-SubCell"/>
</dbReference>
<dbReference type="GO" id="GO:0004222">
    <property type="term" value="F:metalloendopeptidase activity"/>
    <property type="evidence" value="ECO:0007669"/>
    <property type="project" value="InterPro"/>
</dbReference>
<comment type="subunit">
    <text evidence="15">Homohexamer.</text>
</comment>
<dbReference type="GO" id="GO:0004176">
    <property type="term" value="F:ATP-dependent peptidase activity"/>
    <property type="evidence" value="ECO:0007669"/>
    <property type="project" value="InterPro"/>
</dbReference>
<feature type="active site" evidence="15">
    <location>
        <position position="417"/>
    </location>
</feature>
<dbReference type="InterPro" id="IPR003960">
    <property type="entry name" value="ATPase_AAA_CS"/>
</dbReference>
<keyword evidence="9 15" id="KW-0862">Zinc</keyword>
<feature type="binding site" evidence="15">
    <location>
        <position position="416"/>
    </location>
    <ligand>
        <name>Zn(2+)</name>
        <dbReference type="ChEBI" id="CHEBI:29105"/>
        <note>catalytic</note>
    </ligand>
</feature>
<evidence type="ECO:0000256" key="5">
    <source>
        <dbReference type="ARBA" id="ARBA00022692"/>
    </source>
</evidence>
<keyword evidence="11 15" id="KW-1133">Transmembrane helix</keyword>
<dbReference type="Pfam" id="PF00004">
    <property type="entry name" value="AAA"/>
    <property type="match status" value="1"/>
</dbReference>
<dbReference type="FunFam" id="1.20.58.760:FF:000001">
    <property type="entry name" value="ATP-dependent zinc metalloprotease FtsH"/>
    <property type="match status" value="1"/>
</dbReference>
<dbReference type="EMBL" id="PIUK01000069">
    <property type="protein sequence ID" value="MBY6276274.1"/>
    <property type="molecule type" value="Genomic_DNA"/>
</dbReference>
<dbReference type="SUPFAM" id="SSF52540">
    <property type="entry name" value="P-loop containing nucleoside triphosphate hydrolases"/>
    <property type="match status" value="1"/>
</dbReference>
<keyword evidence="10 15" id="KW-0067">ATP-binding</keyword>
<evidence type="ECO:0000256" key="7">
    <source>
        <dbReference type="ARBA" id="ARBA00022741"/>
    </source>
</evidence>
<dbReference type="Gene3D" id="3.40.50.300">
    <property type="entry name" value="P-loop containing nucleotide triphosphate hydrolases"/>
    <property type="match status" value="1"/>
</dbReference>
<dbReference type="OMA" id="GRSHITM"/>
<dbReference type="InterPro" id="IPR005936">
    <property type="entry name" value="FtsH"/>
</dbReference>
<comment type="similarity">
    <text evidence="16">Belongs to the AAA ATPase family.</text>
</comment>
<dbReference type="GO" id="GO:0008270">
    <property type="term" value="F:zinc ion binding"/>
    <property type="evidence" value="ECO:0007669"/>
    <property type="project" value="UniProtKB-UniRule"/>
</dbReference>
<dbReference type="AlphaFoldDB" id="A0A953LIP0"/>
<keyword evidence="18" id="KW-0132">Cell division</keyword>
<dbReference type="InterPro" id="IPR037219">
    <property type="entry name" value="Peptidase_M41-like"/>
</dbReference>
<dbReference type="GO" id="GO:0006508">
    <property type="term" value="P:proteolysis"/>
    <property type="evidence" value="ECO:0007669"/>
    <property type="project" value="UniProtKB-KW"/>
</dbReference>
<dbReference type="PANTHER" id="PTHR23076:SF97">
    <property type="entry name" value="ATP-DEPENDENT ZINC METALLOPROTEASE YME1L1"/>
    <property type="match status" value="1"/>
</dbReference>
<evidence type="ECO:0000256" key="4">
    <source>
        <dbReference type="ARBA" id="ARBA00022670"/>
    </source>
</evidence>
<feature type="domain" description="AAA+ ATPase" evidence="17">
    <location>
        <begin position="184"/>
        <end position="324"/>
    </location>
</feature>
<reference evidence="18" key="1">
    <citation type="submission" date="2017-11" db="EMBL/GenBank/DDBJ databases">
        <title>Three new genomes from thermophilic consortium.</title>
        <authorList>
            <person name="Quaggio R."/>
            <person name="Amgarten D."/>
            <person name="Setubal J.C."/>
        </authorList>
    </citation>
    <scope>NUCLEOTIDE SEQUENCE</scope>
    <source>
        <strain evidence="18">ZCTH01-B2</strain>
    </source>
</reference>
<evidence type="ECO:0000313" key="19">
    <source>
        <dbReference type="Proteomes" id="UP000732377"/>
    </source>
</evidence>
<evidence type="ECO:0000256" key="6">
    <source>
        <dbReference type="ARBA" id="ARBA00022723"/>
    </source>
</evidence>
<dbReference type="FunFam" id="1.10.8.60:FF:000001">
    <property type="entry name" value="ATP-dependent zinc metalloprotease FtsH"/>
    <property type="match status" value="1"/>
</dbReference>
<keyword evidence="4 15" id="KW-0645">Protease</keyword>
<dbReference type="InterPro" id="IPR000642">
    <property type="entry name" value="Peptidase_M41"/>
</dbReference>
<evidence type="ECO:0000256" key="13">
    <source>
        <dbReference type="ARBA" id="ARBA00023136"/>
    </source>
</evidence>
<feature type="binding site" evidence="15">
    <location>
        <begin position="192"/>
        <end position="199"/>
    </location>
    <ligand>
        <name>ATP</name>
        <dbReference type="ChEBI" id="CHEBI:30616"/>
    </ligand>
</feature>
<comment type="function">
    <text evidence="15">Acts as a processive, ATP-dependent zinc metallopeptidase for both cytoplasmic and membrane proteins. Plays a role in the quality control of integral membrane proteins.</text>
</comment>
<evidence type="ECO:0000256" key="1">
    <source>
        <dbReference type="ARBA" id="ARBA00004370"/>
    </source>
</evidence>
<evidence type="ECO:0000256" key="9">
    <source>
        <dbReference type="ARBA" id="ARBA00022833"/>
    </source>
</evidence>
<dbReference type="InterPro" id="IPR041569">
    <property type="entry name" value="AAA_lid_3"/>
</dbReference>
<dbReference type="GO" id="GO:0051301">
    <property type="term" value="P:cell division"/>
    <property type="evidence" value="ECO:0007669"/>
    <property type="project" value="UniProtKB-KW"/>
</dbReference>
<dbReference type="PROSITE" id="PS00674">
    <property type="entry name" value="AAA"/>
    <property type="match status" value="1"/>
</dbReference>
<dbReference type="Pfam" id="PF17862">
    <property type="entry name" value="AAA_lid_3"/>
    <property type="match status" value="1"/>
</dbReference>
<proteinExistence type="inferred from homology"/>